<dbReference type="PROSITE" id="PS50082">
    <property type="entry name" value="WD_REPEATS_2"/>
    <property type="match status" value="2"/>
</dbReference>
<dbReference type="PANTHER" id="PTHR19848:SF8">
    <property type="entry name" value="F-BOX AND WD REPEAT DOMAIN CONTAINING 7"/>
    <property type="match status" value="1"/>
</dbReference>
<dbReference type="AlphaFoldDB" id="A0A832H8L9"/>
<evidence type="ECO:0000256" key="3">
    <source>
        <dbReference type="PROSITE-ProRule" id="PRU00221"/>
    </source>
</evidence>
<accession>A0A832H8L9</accession>
<dbReference type="InterPro" id="IPR001680">
    <property type="entry name" value="WD40_rpt"/>
</dbReference>
<dbReference type="InterPro" id="IPR011047">
    <property type="entry name" value="Quinoprotein_ADH-like_sf"/>
</dbReference>
<dbReference type="Gene3D" id="2.130.10.10">
    <property type="entry name" value="YVTN repeat-like/Quinoprotein amine dehydrogenase"/>
    <property type="match status" value="3"/>
</dbReference>
<dbReference type="PANTHER" id="PTHR19848">
    <property type="entry name" value="WD40 REPEAT PROTEIN"/>
    <property type="match status" value="1"/>
</dbReference>
<dbReference type="SMART" id="SM00320">
    <property type="entry name" value="WD40"/>
    <property type="match status" value="8"/>
</dbReference>
<sequence length="361" mass="39072">MFSVMTANWQDFQPIWRGELSDYVTAIAWLPNSQFLAASSAAGEVMLLPIGMAESVTLQGPTGQSIDCLAVSQDGQFVAAGGQAGTVKIWRVTSAIPELIAALENKPAWVDRMAWSPTTNQLAFSLGRYGQVWDAESNTIETTLNFEASSVLGLDWHPAGHFLALCGRQGTRVWNASDWDDDPKTLEIPTASVAIAWSCDGRYLANGNLDGTLMMVEWQLPDNPWVMRGFPGKVRQLAWSQPVTATGSPLLASCSAESVVVWERDTDESIGWASQVLEAHEATVQAIAFQPNTLLLASAAEDGWVCLWRNAEQLTQVLDGAPNGFSCLSWHPQGQLLSAGGQNGELLIWSQSATGKGFSKR</sequence>
<keyword evidence="2" id="KW-0677">Repeat</keyword>
<dbReference type="PROSITE" id="PS50294">
    <property type="entry name" value="WD_REPEATS_REGION"/>
    <property type="match status" value="1"/>
</dbReference>
<evidence type="ECO:0000256" key="1">
    <source>
        <dbReference type="ARBA" id="ARBA00022574"/>
    </source>
</evidence>
<dbReference type="SUPFAM" id="SSF50998">
    <property type="entry name" value="Quinoprotein alcohol dehydrogenase-like"/>
    <property type="match status" value="1"/>
</dbReference>
<organism evidence="4">
    <name type="scientific">Oscillatoriales cyanobacterium SpSt-402</name>
    <dbReference type="NCBI Taxonomy" id="2282168"/>
    <lineage>
        <taxon>Bacteria</taxon>
        <taxon>Bacillati</taxon>
        <taxon>Cyanobacteriota</taxon>
        <taxon>Cyanophyceae</taxon>
        <taxon>Oscillatoriophycideae</taxon>
        <taxon>Oscillatoriales</taxon>
    </lineage>
</organism>
<name>A0A832H8L9_9CYAN</name>
<evidence type="ECO:0000313" key="4">
    <source>
        <dbReference type="EMBL" id="HGW94420.1"/>
    </source>
</evidence>
<proteinExistence type="predicted"/>
<dbReference type="Pfam" id="PF00400">
    <property type="entry name" value="WD40"/>
    <property type="match status" value="5"/>
</dbReference>
<comment type="caution">
    <text evidence="4">The sequence shown here is derived from an EMBL/GenBank/DDBJ whole genome shotgun (WGS) entry which is preliminary data.</text>
</comment>
<feature type="repeat" description="WD" evidence="3">
    <location>
        <begin position="318"/>
        <end position="350"/>
    </location>
</feature>
<dbReference type="InterPro" id="IPR015943">
    <property type="entry name" value="WD40/YVTN_repeat-like_dom_sf"/>
</dbReference>
<feature type="repeat" description="WD" evidence="3">
    <location>
        <begin position="277"/>
        <end position="308"/>
    </location>
</feature>
<dbReference type="EMBL" id="DSRD01000569">
    <property type="protein sequence ID" value="HGW94420.1"/>
    <property type="molecule type" value="Genomic_DNA"/>
</dbReference>
<protein>
    <recommendedName>
        <fullName evidence="5">WD40 repeat domain-containing protein</fullName>
    </recommendedName>
</protein>
<gene>
    <name evidence="4" type="ORF">ENR47_09090</name>
</gene>
<evidence type="ECO:0008006" key="5">
    <source>
        <dbReference type="Google" id="ProtNLM"/>
    </source>
</evidence>
<reference evidence="4" key="1">
    <citation type="journal article" date="2020" name="mSystems">
        <title>Genome- and Community-Level Interaction Insights into Carbon Utilization and Element Cycling Functions of Hydrothermarchaeota in Hydrothermal Sediment.</title>
        <authorList>
            <person name="Zhou Z."/>
            <person name="Liu Y."/>
            <person name="Xu W."/>
            <person name="Pan J."/>
            <person name="Luo Z.H."/>
            <person name="Li M."/>
        </authorList>
    </citation>
    <scope>NUCLEOTIDE SEQUENCE [LARGE SCALE GENOMIC DNA]</scope>
    <source>
        <strain evidence="4">SpSt-402</strain>
    </source>
</reference>
<evidence type="ECO:0000256" key="2">
    <source>
        <dbReference type="ARBA" id="ARBA00022737"/>
    </source>
</evidence>
<keyword evidence="1 3" id="KW-0853">WD repeat</keyword>